<comment type="caution">
    <text evidence="1">The sequence shown here is derived from an EMBL/GenBank/DDBJ whole genome shotgun (WGS) entry which is preliminary data.</text>
</comment>
<sequence length="59" mass="6745">MEGTLGEHLNIGQTQRNWVMQKLNTRGEGVEKDEKKEIYYLRGGDHCRSSFSEAQSGML</sequence>
<keyword evidence="2" id="KW-1185">Reference proteome</keyword>
<dbReference type="AlphaFoldDB" id="A0AAD9D6T5"/>
<evidence type="ECO:0000313" key="1">
    <source>
        <dbReference type="EMBL" id="KAK1734999.1"/>
    </source>
</evidence>
<dbReference type="EMBL" id="JATAAI010000036">
    <property type="protein sequence ID" value="KAK1734999.1"/>
    <property type="molecule type" value="Genomic_DNA"/>
</dbReference>
<name>A0AAD9D6T5_9STRA</name>
<organism evidence="1 2">
    <name type="scientific">Skeletonema marinoi</name>
    <dbReference type="NCBI Taxonomy" id="267567"/>
    <lineage>
        <taxon>Eukaryota</taxon>
        <taxon>Sar</taxon>
        <taxon>Stramenopiles</taxon>
        <taxon>Ochrophyta</taxon>
        <taxon>Bacillariophyta</taxon>
        <taxon>Coscinodiscophyceae</taxon>
        <taxon>Thalassiosirophycidae</taxon>
        <taxon>Thalassiosirales</taxon>
        <taxon>Skeletonemataceae</taxon>
        <taxon>Skeletonema</taxon>
        <taxon>Skeletonema marinoi-dohrnii complex</taxon>
    </lineage>
</organism>
<accession>A0AAD9D6T5</accession>
<dbReference type="Proteomes" id="UP001224775">
    <property type="component" value="Unassembled WGS sequence"/>
</dbReference>
<reference evidence="1" key="1">
    <citation type="submission" date="2023-06" db="EMBL/GenBank/DDBJ databases">
        <title>Survivors Of The Sea: Transcriptome response of Skeletonema marinoi to long-term dormancy.</title>
        <authorList>
            <person name="Pinder M.I.M."/>
            <person name="Kourtchenko O."/>
            <person name="Robertson E.K."/>
            <person name="Larsson T."/>
            <person name="Maumus F."/>
            <person name="Osuna-Cruz C.M."/>
            <person name="Vancaester E."/>
            <person name="Stenow R."/>
            <person name="Vandepoele K."/>
            <person name="Ploug H."/>
            <person name="Bruchert V."/>
            <person name="Godhe A."/>
            <person name="Topel M."/>
        </authorList>
    </citation>
    <scope>NUCLEOTIDE SEQUENCE</scope>
    <source>
        <strain evidence="1">R05AC</strain>
    </source>
</reference>
<protein>
    <submittedName>
        <fullName evidence="1">Uncharacterized protein</fullName>
    </submittedName>
</protein>
<proteinExistence type="predicted"/>
<gene>
    <name evidence="1" type="ORF">QTG54_014459</name>
</gene>
<evidence type="ECO:0000313" key="2">
    <source>
        <dbReference type="Proteomes" id="UP001224775"/>
    </source>
</evidence>